<dbReference type="Proteomes" id="UP000094426">
    <property type="component" value="Unassembled WGS sequence"/>
</dbReference>
<name>A0A1E2SJY7_LEIXY</name>
<reference evidence="1 2" key="1">
    <citation type="submission" date="2015-11" db="EMBL/GenBank/DDBJ databases">
        <authorList>
            <person name="Zhang Y."/>
            <person name="Guo Z."/>
        </authorList>
    </citation>
    <scope>NUCLEOTIDE SEQUENCE [LARGE SCALE GENOMIC DNA]</scope>
    <source>
        <strain evidence="2">gdw1</strain>
    </source>
</reference>
<comment type="caution">
    <text evidence="1">The sequence shown here is derived from an EMBL/GenBank/DDBJ whole genome shotgun (WGS) entry which is preliminary data.</text>
</comment>
<protein>
    <submittedName>
        <fullName evidence="1">Uncharacterized protein</fullName>
    </submittedName>
</protein>
<dbReference type="AlphaFoldDB" id="A0A1E2SJY7"/>
<evidence type="ECO:0000313" key="1">
    <source>
        <dbReference type="EMBL" id="ODA89984.1"/>
    </source>
</evidence>
<dbReference type="EMBL" id="LNZG01000023">
    <property type="protein sequence ID" value="ODA89984.1"/>
    <property type="molecule type" value="Genomic_DNA"/>
</dbReference>
<gene>
    <name evidence="1" type="ORF">ATY41_02785</name>
</gene>
<sequence length="72" mass="7738">MNEKTVPVTIPTWVWGRLATIAEHRGVTVGDLIADGVMAVLGADPGRLGELEMELNKRRAQKKPAETKGDAA</sequence>
<evidence type="ECO:0000313" key="2">
    <source>
        <dbReference type="Proteomes" id="UP000094426"/>
    </source>
</evidence>
<accession>A0A1E2SJY7</accession>
<organism evidence="1 2">
    <name type="scientific">Leifsonia xyli subsp. xyli</name>
    <dbReference type="NCBI Taxonomy" id="59736"/>
    <lineage>
        <taxon>Bacteria</taxon>
        <taxon>Bacillati</taxon>
        <taxon>Actinomycetota</taxon>
        <taxon>Actinomycetes</taxon>
        <taxon>Micrococcales</taxon>
        <taxon>Microbacteriaceae</taxon>
        <taxon>Leifsonia</taxon>
    </lineage>
</organism>
<dbReference type="RefSeq" id="WP_011187012.1">
    <property type="nucleotide sequence ID" value="NZ_LNZG01000023.1"/>
</dbReference>
<proteinExistence type="predicted"/>